<evidence type="ECO:0000313" key="2">
    <source>
        <dbReference type="EMBL" id="MBF1130055.1"/>
    </source>
</evidence>
<organism evidence="2 3">
    <name type="scientific">Dialister invisus</name>
    <dbReference type="NCBI Taxonomy" id="218538"/>
    <lineage>
        <taxon>Bacteria</taxon>
        <taxon>Bacillati</taxon>
        <taxon>Bacillota</taxon>
        <taxon>Negativicutes</taxon>
        <taxon>Veillonellales</taxon>
        <taxon>Veillonellaceae</taxon>
        <taxon>Dialister</taxon>
    </lineage>
</organism>
<comment type="caution">
    <text evidence="2">The sequence shown here is derived from an EMBL/GenBank/DDBJ whole genome shotgun (WGS) entry which is preliminary data.</text>
</comment>
<dbReference type="Gene3D" id="1.10.10.2910">
    <property type="match status" value="1"/>
</dbReference>
<dbReference type="InterPro" id="IPR010359">
    <property type="entry name" value="IrrE_HExxH"/>
</dbReference>
<name>A0A930B9L3_9FIRM</name>
<sequence length="171" mass="19860">MKRMLPEVLNIVRRYETNNPNELAERIGIDVNYVNLSYFQKMYGMKAAYMKAGPFKSIIISKALSANERNVALAHELGHIFLHHGGYHWMDFHLLSREEKKTKELNANKFAFLLISHTCLRNRPSMIDGIRDEKVLTIEDTTRLLAELSIFDCFAAGQQDTLEDHEWMCKI</sequence>
<accession>A0A930B9L3</accession>
<gene>
    <name evidence="2" type="ORF">HXL70_08485</name>
</gene>
<evidence type="ECO:0000313" key="3">
    <source>
        <dbReference type="Proteomes" id="UP000757890"/>
    </source>
</evidence>
<evidence type="ECO:0000259" key="1">
    <source>
        <dbReference type="Pfam" id="PF06114"/>
    </source>
</evidence>
<dbReference type="EMBL" id="JABZMK010000091">
    <property type="protein sequence ID" value="MBF1130055.1"/>
    <property type="molecule type" value="Genomic_DNA"/>
</dbReference>
<dbReference type="Pfam" id="PF06114">
    <property type="entry name" value="Peptidase_M78"/>
    <property type="match status" value="1"/>
</dbReference>
<dbReference type="AlphaFoldDB" id="A0A930B9L3"/>
<reference evidence="2" key="1">
    <citation type="submission" date="2020-04" db="EMBL/GenBank/DDBJ databases">
        <title>Deep metagenomics examines the oral microbiome during advanced dental caries in children, revealing novel taxa and co-occurrences with host molecules.</title>
        <authorList>
            <person name="Baker J.L."/>
            <person name="Morton J.T."/>
            <person name="Dinis M."/>
            <person name="Alvarez R."/>
            <person name="Tran N.C."/>
            <person name="Knight R."/>
            <person name="Edlund A."/>
        </authorList>
    </citation>
    <scope>NUCLEOTIDE SEQUENCE</scope>
    <source>
        <strain evidence="2">JCVI_32_bin.14</strain>
    </source>
</reference>
<proteinExistence type="predicted"/>
<feature type="domain" description="IrrE N-terminal-like" evidence="1">
    <location>
        <begin position="24"/>
        <end position="116"/>
    </location>
</feature>
<dbReference type="Proteomes" id="UP000757890">
    <property type="component" value="Unassembled WGS sequence"/>
</dbReference>
<protein>
    <submittedName>
        <fullName evidence="2">ImmA/IrrE family metallo-endopeptidase</fullName>
    </submittedName>
</protein>